<keyword evidence="4" id="KW-0539">Nucleus</keyword>
<protein>
    <recommendedName>
        <fullName evidence="7">NLE domain-containing protein</fullName>
    </recommendedName>
</protein>
<feature type="domain" description="NLE" evidence="7">
    <location>
        <begin position="16"/>
        <end position="72"/>
    </location>
</feature>
<dbReference type="EMBL" id="HBIJ01011175">
    <property type="protein sequence ID" value="CAE0366902.1"/>
    <property type="molecule type" value="Transcribed_RNA"/>
</dbReference>
<dbReference type="Gene3D" id="2.130.10.10">
    <property type="entry name" value="YVTN repeat-like/Quinoprotein amine dehydrogenase"/>
    <property type="match status" value="1"/>
</dbReference>
<accession>A0A7S3JVZ7</accession>
<name>A0A7S3JVZ7_9STRA</name>
<evidence type="ECO:0000256" key="3">
    <source>
        <dbReference type="ARBA" id="ARBA00022737"/>
    </source>
</evidence>
<dbReference type="SUPFAM" id="SSF50978">
    <property type="entry name" value="WD40 repeat-like"/>
    <property type="match status" value="1"/>
</dbReference>
<dbReference type="SMART" id="SM00320">
    <property type="entry name" value="WD40"/>
    <property type="match status" value="5"/>
</dbReference>
<dbReference type="AlphaFoldDB" id="A0A7S3JVZ7"/>
<feature type="region of interest" description="Disordered" evidence="6">
    <location>
        <begin position="374"/>
        <end position="422"/>
    </location>
</feature>
<evidence type="ECO:0000256" key="4">
    <source>
        <dbReference type="ARBA" id="ARBA00023242"/>
    </source>
</evidence>
<keyword evidence="2 5" id="KW-0853">WD repeat</keyword>
<evidence type="ECO:0000313" key="8">
    <source>
        <dbReference type="EMBL" id="CAE0366902.1"/>
    </source>
</evidence>
<evidence type="ECO:0000256" key="6">
    <source>
        <dbReference type="SAM" id="MobiDB-lite"/>
    </source>
</evidence>
<feature type="repeat" description="WD" evidence="5">
    <location>
        <begin position="296"/>
        <end position="338"/>
    </location>
</feature>
<evidence type="ECO:0000256" key="1">
    <source>
        <dbReference type="ARBA" id="ARBA00004604"/>
    </source>
</evidence>
<comment type="subcellular location">
    <subcellularLocation>
        <location evidence="1">Nucleus</location>
        <location evidence="1">Nucleolus</location>
    </subcellularLocation>
</comment>
<proteinExistence type="predicted"/>
<dbReference type="InterPro" id="IPR036322">
    <property type="entry name" value="WD40_repeat_dom_sf"/>
</dbReference>
<evidence type="ECO:0000259" key="7">
    <source>
        <dbReference type="Pfam" id="PF08154"/>
    </source>
</evidence>
<evidence type="ECO:0000256" key="5">
    <source>
        <dbReference type="PROSITE-ProRule" id="PRU00221"/>
    </source>
</evidence>
<dbReference type="InterPro" id="IPR001680">
    <property type="entry name" value="WD40_rpt"/>
</dbReference>
<dbReference type="GO" id="GO:0005730">
    <property type="term" value="C:nucleolus"/>
    <property type="evidence" value="ECO:0007669"/>
    <property type="project" value="UniProtKB-SubCell"/>
</dbReference>
<dbReference type="PROSITE" id="PS00678">
    <property type="entry name" value="WD_REPEATS_1"/>
    <property type="match status" value="1"/>
</dbReference>
<dbReference type="PANTHER" id="PTHR19855:SF11">
    <property type="entry name" value="RIBOSOME BIOGENESIS PROTEIN WDR12"/>
    <property type="match status" value="1"/>
</dbReference>
<dbReference type="Pfam" id="PF00400">
    <property type="entry name" value="WD40"/>
    <property type="match status" value="3"/>
</dbReference>
<dbReference type="InterPro" id="IPR015943">
    <property type="entry name" value="WD40/YVTN_repeat-like_dom_sf"/>
</dbReference>
<feature type="repeat" description="WD" evidence="5">
    <location>
        <begin position="214"/>
        <end position="253"/>
    </location>
</feature>
<feature type="compositionally biased region" description="Polar residues" evidence="6">
    <location>
        <begin position="374"/>
        <end position="387"/>
    </location>
</feature>
<keyword evidence="3" id="KW-0677">Repeat</keyword>
<dbReference type="PANTHER" id="PTHR19855">
    <property type="entry name" value="WD40 REPEAT PROTEIN 12, 37"/>
    <property type="match status" value="1"/>
</dbReference>
<dbReference type="PROSITE" id="PS50294">
    <property type="entry name" value="WD_REPEATS_REGION"/>
    <property type="match status" value="1"/>
</dbReference>
<dbReference type="PROSITE" id="PS50082">
    <property type="entry name" value="WD_REPEATS_2"/>
    <property type="match status" value="2"/>
</dbReference>
<sequence>MENEQQLRVQFNFDQDKSSEETLSIASQVMVVPSSSEKNSLDQILSHLLQCDVSYMYMVADRLVQGSLGQHVSIYGMSTEDIVIIDVIDGGIGKIDKISEEKQNDWISSIIVQKTDEVDKIIIGSYDGTVDGVAIHNGPVKSLDCQYSNIIASAGADARVIVRETNNKILLQGIGHSTTIEALQLGPQNTCVSADFVGMAFLWRFGNNDPILTAKLHSQCVSDLRLDHSQLFSTSWDHTVKLWDYERLDLIHTSSSTGIVMTCLDINNHILAAGGHDGIIRIYDYRLKSALISSFKGGHASCLSAVAWRPSDPYTLLAASHDSALRLWDTRATKPLANLEFPQPDSPLAAVWAGPHKALAGGKNSKLYSFHLSSPKMSSSNDTNRGTTLGGFFHQQEQEEQLGSADDNDDIKNNNSKKRPKK</sequence>
<organism evidence="8">
    <name type="scientific">Aureoumbra lagunensis</name>
    <dbReference type="NCBI Taxonomy" id="44058"/>
    <lineage>
        <taxon>Eukaryota</taxon>
        <taxon>Sar</taxon>
        <taxon>Stramenopiles</taxon>
        <taxon>Ochrophyta</taxon>
        <taxon>Pelagophyceae</taxon>
        <taxon>Pelagomonadales</taxon>
        <taxon>Aureoumbra</taxon>
    </lineage>
</organism>
<dbReference type="Pfam" id="PF08154">
    <property type="entry name" value="NLE"/>
    <property type="match status" value="1"/>
</dbReference>
<dbReference type="InterPro" id="IPR019775">
    <property type="entry name" value="WD40_repeat_CS"/>
</dbReference>
<gene>
    <name evidence="8" type="ORF">ALAG00032_LOCUS7650</name>
</gene>
<evidence type="ECO:0000256" key="2">
    <source>
        <dbReference type="ARBA" id="ARBA00022574"/>
    </source>
</evidence>
<dbReference type="InterPro" id="IPR012972">
    <property type="entry name" value="NLE"/>
</dbReference>
<reference evidence="8" key="1">
    <citation type="submission" date="2021-01" db="EMBL/GenBank/DDBJ databases">
        <authorList>
            <person name="Corre E."/>
            <person name="Pelletier E."/>
            <person name="Niang G."/>
            <person name="Scheremetjew M."/>
            <person name="Finn R."/>
            <person name="Kale V."/>
            <person name="Holt S."/>
            <person name="Cochrane G."/>
            <person name="Meng A."/>
            <person name="Brown T."/>
            <person name="Cohen L."/>
        </authorList>
    </citation>
    <scope>NUCLEOTIDE SEQUENCE</scope>
    <source>
        <strain evidence="8">CCMP1510</strain>
    </source>
</reference>